<dbReference type="PROSITE" id="PS50234">
    <property type="entry name" value="VWFA"/>
    <property type="match status" value="1"/>
</dbReference>
<dbReference type="Gene3D" id="3.40.50.410">
    <property type="entry name" value="von Willebrand factor, type A domain"/>
    <property type="match status" value="1"/>
</dbReference>
<evidence type="ECO:0000313" key="3">
    <source>
        <dbReference type="EMBL" id="CAL1526996.1"/>
    </source>
</evidence>
<dbReference type="PANTHER" id="PTHR24020">
    <property type="entry name" value="COLLAGEN ALPHA"/>
    <property type="match status" value="1"/>
</dbReference>
<reference evidence="3 4" key="1">
    <citation type="submission" date="2024-04" db="EMBL/GenBank/DDBJ databases">
        <authorList>
            <consortium name="Genoscope - CEA"/>
            <person name="William W."/>
        </authorList>
    </citation>
    <scope>NUCLEOTIDE SEQUENCE [LARGE SCALE GENOMIC DNA]</scope>
</reference>
<dbReference type="PRINTS" id="PR00453">
    <property type="entry name" value="VWFADOMAIN"/>
</dbReference>
<dbReference type="SUPFAM" id="SSF53300">
    <property type="entry name" value="vWA-like"/>
    <property type="match status" value="1"/>
</dbReference>
<comment type="caution">
    <text evidence="3">The sequence shown here is derived from an EMBL/GenBank/DDBJ whole genome shotgun (WGS) entry which is preliminary data.</text>
</comment>
<dbReference type="EMBL" id="CAXITT010000011">
    <property type="protein sequence ID" value="CAL1526996.1"/>
    <property type="molecule type" value="Genomic_DNA"/>
</dbReference>
<evidence type="ECO:0000259" key="2">
    <source>
        <dbReference type="PROSITE" id="PS50234"/>
    </source>
</evidence>
<proteinExistence type="predicted"/>
<dbReference type="AlphaFoldDB" id="A0AAV2H1F4"/>
<gene>
    <name evidence="3" type="ORF">GSLYS_00001173001</name>
</gene>
<dbReference type="Pfam" id="PF00092">
    <property type="entry name" value="VWA"/>
    <property type="match status" value="1"/>
</dbReference>
<feature type="chain" id="PRO_5043718674" description="VWFA domain-containing protein" evidence="1">
    <location>
        <begin position="21"/>
        <end position="444"/>
    </location>
</feature>
<evidence type="ECO:0000313" key="4">
    <source>
        <dbReference type="Proteomes" id="UP001497497"/>
    </source>
</evidence>
<dbReference type="InterPro" id="IPR036465">
    <property type="entry name" value="vWFA_dom_sf"/>
</dbReference>
<dbReference type="PANTHER" id="PTHR24020:SF87">
    <property type="entry name" value="COLLAGEN ALPHA-1(VI) CHAIN-LIKE"/>
    <property type="match status" value="1"/>
</dbReference>
<dbReference type="InterPro" id="IPR002035">
    <property type="entry name" value="VWF_A"/>
</dbReference>
<organism evidence="3 4">
    <name type="scientific">Lymnaea stagnalis</name>
    <name type="common">Great pond snail</name>
    <name type="synonym">Helix stagnalis</name>
    <dbReference type="NCBI Taxonomy" id="6523"/>
    <lineage>
        <taxon>Eukaryota</taxon>
        <taxon>Metazoa</taxon>
        <taxon>Spiralia</taxon>
        <taxon>Lophotrochozoa</taxon>
        <taxon>Mollusca</taxon>
        <taxon>Gastropoda</taxon>
        <taxon>Heterobranchia</taxon>
        <taxon>Euthyneura</taxon>
        <taxon>Panpulmonata</taxon>
        <taxon>Hygrophila</taxon>
        <taxon>Lymnaeoidea</taxon>
        <taxon>Lymnaeidae</taxon>
        <taxon>Lymnaea</taxon>
    </lineage>
</organism>
<feature type="signal peptide" evidence="1">
    <location>
        <begin position="1"/>
        <end position="20"/>
    </location>
</feature>
<dbReference type="CDD" id="cd01450">
    <property type="entry name" value="vWFA_subfamily_ECM"/>
    <property type="match status" value="1"/>
</dbReference>
<keyword evidence="1" id="KW-0732">Signal</keyword>
<dbReference type="SMART" id="SM00327">
    <property type="entry name" value="VWA"/>
    <property type="match status" value="1"/>
</dbReference>
<evidence type="ECO:0000256" key="1">
    <source>
        <dbReference type="SAM" id="SignalP"/>
    </source>
</evidence>
<sequence>MASLSLCCIALLVLSGLVSCQPDYDEDLYPDFNNLPPTRGEPPTRFEPVRDEVAAGCGNKVMDLYFILDSSTSIWINDYRREQQFVKDVIGRFDISARTTRVGILTFSDDITRPVISLNRYLNKQDLLASVTDQNLPYRTGVTNTDQAIRFVRESPEFRQDITKVIVVVTDGGSRSPDVTAREAELAREQGFYLYVIGVGQYLDEREWRAIASDPDDSFIYNITNFRYLETVKYSLPSRACLLPPLAVGGSCAVIQPADLLFVAAPGGSQEAFTLIDNFVRRTEDANLLRASYLLENCVQAEDVPLREVSTYCERFSLGNPASAETYTDLLARLKRIARQSRELRGSNSQVAVLIIDDESLRLNRYAITNAARDLERSDGIELIVVDLGLRNLGNYVQGIPINRFNYIRFLQGSVTDQRQIQRLLLDRTCEAINRDQNIDVPPV</sequence>
<dbReference type="Proteomes" id="UP001497497">
    <property type="component" value="Unassembled WGS sequence"/>
</dbReference>
<accession>A0AAV2H1F4</accession>
<keyword evidence="4" id="KW-1185">Reference proteome</keyword>
<name>A0AAV2H1F4_LYMST</name>
<dbReference type="InterPro" id="IPR050525">
    <property type="entry name" value="ECM_Assembly_Org"/>
</dbReference>
<feature type="domain" description="VWFA" evidence="2">
    <location>
        <begin position="63"/>
        <end position="236"/>
    </location>
</feature>
<protein>
    <recommendedName>
        <fullName evidence="2">VWFA domain-containing protein</fullName>
    </recommendedName>
</protein>